<dbReference type="AlphaFoldDB" id="U9SX00"/>
<dbReference type="HOGENOM" id="CLU_054249_0_0_1"/>
<sequence>MYENKRPLLSIDISSQDLDIINRNVSSPLLITELSDILNVFEHHDEQKFHFYTNGSMDLNCLDNEHVVVMGAGWIIKNSNISFSCRVRFHPSSTKPELLAILTALLAAPSKSHVHIHTDSQAAIDGINKISNMTSRHDRRFLKLNNYIILFAIIDIVKTKKITFEMHKVKGHSGCYWNDMADSIAKMGRDTAAINPNRIFNIQFLCNFSFPLLFLPLCHDIEINRHIRHFCRIVSESLEEITWSLNKNWKDYFDKQLYKTLQEWDWDAHWHYLSSINKSRCDNFNTNNTLLHFIKTSNDLLPTINNLRKRNDTYDDVPYPTCLDHDESLDHLVTCEGLGHGFLIAEESTTNKIWKYSSILSQKIIKHFHAAFREHVWKPRCKKMIDLKTSLNIQASDKRKTSRTSDIGANPQEEHNEQPFPDKRIHRLSKIKDGVVVNC</sequence>
<feature type="region of interest" description="Disordered" evidence="1">
    <location>
        <begin position="396"/>
        <end position="423"/>
    </location>
</feature>
<reference evidence="3" key="1">
    <citation type="submission" date="2013-07" db="EMBL/GenBank/DDBJ databases">
        <title>The genome of an arbuscular mycorrhizal fungus provides insights into the evolution of the oldest plant symbiosis.</title>
        <authorList>
            <consortium name="DOE Joint Genome Institute"/>
            <person name="Tisserant E."/>
            <person name="Malbreil M."/>
            <person name="Kuo A."/>
            <person name="Kohler A."/>
            <person name="Symeonidi A."/>
            <person name="Balestrini R."/>
            <person name="Charron P."/>
            <person name="Duensing N."/>
            <person name="Frei-dit-Frey N."/>
            <person name="Gianinazzi-Pearson V."/>
            <person name="Gilbert B."/>
            <person name="Handa Y."/>
            <person name="Hijri M."/>
            <person name="Kaul R."/>
            <person name="Kawaguchi M."/>
            <person name="Krajinski F."/>
            <person name="Lammers P."/>
            <person name="Lapierre D."/>
            <person name="Masclaux F.G."/>
            <person name="Murat C."/>
            <person name="Morin E."/>
            <person name="Ndikumana S."/>
            <person name="Pagni M."/>
            <person name="Petitpierre D."/>
            <person name="Requena N."/>
            <person name="Rosikiewicz P."/>
            <person name="Riley R."/>
            <person name="Saito K."/>
            <person name="San Clemente H."/>
            <person name="Shapiro H."/>
            <person name="van Tuinen D."/>
            <person name="Becard G."/>
            <person name="Bonfante P."/>
            <person name="Paszkowski U."/>
            <person name="Shachar-Hill Y."/>
            <person name="Young J.P."/>
            <person name="Sanders I.R."/>
            <person name="Henrissat B."/>
            <person name="Rensing S.A."/>
            <person name="Grigoriev I.V."/>
            <person name="Corradi N."/>
            <person name="Roux C."/>
            <person name="Martin F."/>
        </authorList>
    </citation>
    <scope>NUCLEOTIDE SEQUENCE</scope>
    <source>
        <strain evidence="3">DAOM 197198</strain>
    </source>
</reference>
<dbReference type="EMBL" id="KI297825">
    <property type="protein sequence ID" value="ERZ99631.1"/>
    <property type="molecule type" value="Genomic_DNA"/>
</dbReference>
<dbReference type="VEuPathDB" id="FungiDB:RhiirFUN_003457"/>
<name>U9SX00_RHIID</name>
<dbReference type="Gene3D" id="3.30.420.10">
    <property type="entry name" value="Ribonuclease H-like superfamily/Ribonuclease H"/>
    <property type="match status" value="1"/>
</dbReference>
<feature type="compositionally biased region" description="Basic and acidic residues" evidence="1">
    <location>
        <begin position="412"/>
        <end position="423"/>
    </location>
</feature>
<proteinExistence type="predicted"/>
<dbReference type="SUPFAM" id="SSF53098">
    <property type="entry name" value="Ribonuclease H-like"/>
    <property type="match status" value="1"/>
</dbReference>
<gene>
    <name evidence="3" type="ORF">GLOINDRAFT_9311</name>
</gene>
<dbReference type="GO" id="GO:0004523">
    <property type="term" value="F:RNA-DNA hybrid ribonuclease activity"/>
    <property type="evidence" value="ECO:0007669"/>
    <property type="project" value="InterPro"/>
</dbReference>
<evidence type="ECO:0000313" key="3">
    <source>
        <dbReference type="EMBL" id="ERZ99631.1"/>
    </source>
</evidence>
<dbReference type="InterPro" id="IPR012337">
    <property type="entry name" value="RNaseH-like_sf"/>
</dbReference>
<dbReference type="Pfam" id="PF00075">
    <property type="entry name" value="RNase_H"/>
    <property type="match status" value="1"/>
</dbReference>
<accession>U9SX00</accession>
<organism evidence="3">
    <name type="scientific">Rhizophagus irregularis (strain DAOM 181602 / DAOM 197198 / MUCL 43194)</name>
    <name type="common">Arbuscular mycorrhizal fungus</name>
    <name type="synonym">Glomus intraradices</name>
    <dbReference type="NCBI Taxonomy" id="747089"/>
    <lineage>
        <taxon>Eukaryota</taxon>
        <taxon>Fungi</taxon>
        <taxon>Fungi incertae sedis</taxon>
        <taxon>Mucoromycota</taxon>
        <taxon>Glomeromycotina</taxon>
        <taxon>Glomeromycetes</taxon>
        <taxon>Glomerales</taxon>
        <taxon>Glomeraceae</taxon>
        <taxon>Rhizophagus</taxon>
    </lineage>
</organism>
<dbReference type="InterPro" id="IPR036397">
    <property type="entry name" value="RNaseH_sf"/>
</dbReference>
<evidence type="ECO:0000259" key="2">
    <source>
        <dbReference type="PROSITE" id="PS50879"/>
    </source>
</evidence>
<dbReference type="VEuPathDB" id="FungiDB:RhiirFUN_003456"/>
<evidence type="ECO:0000256" key="1">
    <source>
        <dbReference type="SAM" id="MobiDB-lite"/>
    </source>
</evidence>
<dbReference type="InterPro" id="IPR002156">
    <property type="entry name" value="RNaseH_domain"/>
</dbReference>
<feature type="domain" description="RNase H type-1" evidence="2">
    <location>
        <begin position="45"/>
        <end position="190"/>
    </location>
</feature>
<protein>
    <recommendedName>
        <fullName evidence="2">RNase H type-1 domain-containing protein</fullName>
    </recommendedName>
</protein>
<dbReference type="PROSITE" id="PS50879">
    <property type="entry name" value="RNASE_H_1"/>
    <property type="match status" value="1"/>
</dbReference>
<dbReference type="GO" id="GO:0003676">
    <property type="term" value="F:nucleic acid binding"/>
    <property type="evidence" value="ECO:0007669"/>
    <property type="project" value="InterPro"/>
</dbReference>